<proteinExistence type="inferred from homology"/>
<comment type="cofactor">
    <cofactor evidence="1">
        <name>heme b</name>
        <dbReference type="ChEBI" id="CHEBI:60344"/>
    </cofactor>
</comment>
<evidence type="ECO:0000256" key="6">
    <source>
        <dbReference type="ARBA" id="ARBA00023004"/>
    </source>
</evidence>
<comment type="similarity">
    <text evidence="7">Belongs to the chloroperoxidase family.</text>
</comment>
<dbReference type="AlphaFoldDB" id="A0A9P4HDK2"/>
<dbReference type="PANTHER" id="PTHR33577:SF9">
    <property type="entry name" value="PEROXIDASE STCC"/>
    <property type="match status" value="1"/>
</dbReference>
<protein>
    <submittedName>
        <fullName evidence="10">Cloroperoxidase</fullName>
    </submittedName>
</protein>
<dbReference type="InterPro" id="IPR036851">
    <property type="entry name" value="Chloroperoxidase-like_sf"/>
</dbReference>
<keyword evidence="2" id="KW-0575">Peroxidase</keyword>
<dbReference type="Gene3D" id="1.10.489.10">
    <property type="entry name" value="Chloroperoxidase-like"/>
    <property type="match status" value="1"/>
</dbReference>
<feature type="chain" id="PRO_5040277894" evidence="8">
    <location>
        <begin position="18"/>
        <end position="246"/>
    </location>
</feature>
<organism evidence="10 11">
    <name type="scientific">Setomelanomma holmii</name>
    <dbReference type="NCBI Taxonomy" id="210430"/>
    <lineage>
        <taxon>Eukaryota</taxon>
        <taxon>Fungi</taxon>
        <taxon>Dikarya</taxon>
        <taxon>Ascomycota</taxon>
        <taxon>Pezizomycotina</taxon>
        <taxon>Dothideomycetes</taxon>
        <taxon>Pleosporomycetidae</taxon>
        <taxon>Pleosporales</taxon>
        <taxon>Pleosporineae</taxon>
        <taxon>Phaeosphaeriaceae</taxon>
        <taxon>Setomelanomma</taxon>
    </lineage>
</organism>
<comment type="caution">
    <text evidence="10">The sequence shown here is derived from an EMBL/GenBank/DDBJ whole genome shotgun (WGS) entry which is preliminary data.</text>
</comment>
<dbReference type="SUPFAM" id="SSF47571">
    <property type="entry name" value="Cloroperoxidase"/>
    <property type="match status" value="2"/>
</dbReference>
<evidence type="ECO:0000256" key="5">
    <source>
        <dbReference type="ARBA" id="ARBA00023002"/>
    </source>
</evidence>
<evidence type="ECO:0000313" key="10">
    <source>
        <dbReference type="EMBL" id="KAF2032269.1"/>
    </source>
</evidence>
<keyword evidence="6" id="KW-0408">Iron</keyword>
<evidence type="ECO:0000256" key="8">
    <source>
        <dbReference type="SAM" id="SignalP"/>
    </source>
</evidence>
<feature type="domain" description="Heme haloperoxidase family profile" evidence="9">
    <location>
        <begin position="20"/>
        <end position="228"/>
    </location>
</feature>
<evidence type="ECO:0000259" key="9">
    <source>
        <dbReference type="PROSITE" id="PS51405"/>
    </source>
</evidence>
<keyword evidence="11" id="KW-1185">Reference proteome</keyword>
<dbReference type="PROSITE" id="PS51405">
    <property type="entry name" value="HEME_HALOPEROXIDASE"/>
    <property type="match status" value="1"/>
</dbReference>
<keyword evidence="3" id="KW-0349">Heme</keyword>
<evidence type="ECO:0000256" key="3">
    <source>
        <dbReference type="ARBA" id="ARBA00022617"/>
    </source>
</evidence>
<feature type="signal peptide" evidence="8">
    <location>
        <begin position="1"/>
        <end position="17"/>
    </location>
</feature>
<dbReference type="Pfam" id="PF01328">
    <property type="entry name" value="Peroxidase_2"/>
    <property type="match status" value="1"/>
</dbReference>
<evidence type="ECO:0000256" key="7">
    <source>
        <dbReference type="ARBA" id="ARBA00025795"/>
    </source>
</evidence>
<evidence type="ECO:0000256" key="4">
    <source>
        <dbReference type="ARBA" id="ARBA00022723"/>
    </source>
</evidence>
<dbReference type="EMBL" id="ML978174">
    <property type="protein sequence ID" value="KAF2032269.1"/>
    <property type="molecule type" value="Genomic_DNA"/>
</dbReference>
<keyword evidence="5" id="KW-0560">Oxidoreductase</keyword>
<dbReference type="GO" id="GO:0046872">
    <property type="term" value="F:metal ion binding"/>
    <property type="evidence" value="ECO:0007669"/>
    <property type="project" value="UniProtKB-KW"/>
</dbReference>
<gene>
    <name evidence="10" type="ORF">EK21DRAFT_61381</name>
</gene>
<reference evidence="10" key="1">
    <citation type="journal article" date="2020" name="Stud. Mycol.">
        <title>101 Dothideomycetes genomes: a test case for predicting lifestyles and emergence of pathogens.</title>
        <authorList>
            <person name="Haridas S."/>
            <person name="Albert R."/>
            <person name="Binder M."/>
            <person name="Bloem J."/>
            <person name="Labutti K."/>
            <person name="Salamov A."/>
            <person name="Andreopoulos B."/>
            <person name="Baker S."/>
            <person name="Barry K."/>
            <person name="Bills G."/>
            <person name="Bluhm B."/>
            <person name="Cannon C."/>
            <person name="Castanera R."/>
            <person name="Culley D."/>
            <person name="Daum C."/>
            <person name="Ezra D."/>
            <person name="Gonzalez J."/>
            <person name="Henrissat B."/>
            <person name="Kuo A."/>
            <person name="Liang C."/>
            <person name="Lipzen A."/>
            <person name="Lutzoni F."/>
            <person name="Magnuson J."/>
            <person name="Mondo S."/>
            <person name="Nolan M."/>
            <person name="Ohm R."/>
            <person name="Pangilinan J."/>
            <person name="Park H.-J."/>
            <person name="Ramirez L."/>
            <person name="Alfaro M."/>
            <person name="Sun H."/>
            <person name="Tritt A."/>
            <person name="Yoshinaga Y."/>
            <person name="Zwiers L.-H."/>
            <person name="Turgeon B."/>
            <person name="Goodwin S."/>
            <person name="Spatafora J."/>
            <person name="Crous P."/>
            <person name="Grigoriev I."/>
        </authorList>
    </citation>
    <scope>NUCLEOTIDE SEQUENCE</scope>
    <source>
        <strain evidence="10">CBS 110217</strain>
    </source>
</reference>
<evidence type="ECO:0000256" key="1">
    <source>
        <dbReference type="ARBA" id="ARBA00001970"/>
    </source>
</evidence>
<dbReference type="PANTHER" id="PTHR33577">
    <property type="entry name" value="STERIGMATOCYSTIN BIOSYNTHESIS PEROXIDASE STCC-RELATED"/>
    <property type="match status" value="1"/>
</dbReference>
<dbReference type="Proteomes" id="UP000799777">
    <property type="component" value="Unassembled WGS sequence"/>
</dbReference>
<dbReference type="InterPro" id="IPR000028">
    <property type="entry name" value="Chloroperoxidase"/>
</dbReference>
<accession>A0A9P4HDK2</accession>
<keyword evidence="4" id="KW-0479">Metal-binding</keyword>
<evidence type="ECO:0000256" key="2">
    <source>
        <dbReference type="ARBA" id="ARBA00022559"/>
    </source>
</evidence>
<sequence>MNYFLLLILAFVVLASADANFADWHPPQDGEVRSPCPALNALANHGILPRDGHNLTAPMLVKALGEGLNVSAETTNMLAATGLSVSKDPESGAFNLDDLNKHNAVEHDASLSRKDFDLGGESQDFYPSVFAETLSYFNGKSEVEIPDVAAARWGRVQSSNATNPKFTYSNNQYFPSYFESSAYFQLFKDSKTNKASVEWIDIFFREERMPYNEGWRPVNPISGLSIAQTVLQLALHTPEKLPAGSL</sequence>
<name>A0A9P4HDK2_9PLEO</name>
<keyword evidence="8" id="KW-0732">Signal</keyword>
<dbReference type="GO" id="GO:0004601">
    <property type="term" value="F:peroxidase activity"/>
    <property type="evidence" value="ECO:0007669"/>
    <property type="project" value="UniProtKB-KW"/>
</dbReference>
<evidence type="ECO:0000313" key="11">
    <source>
        <dbReference type="Proteomes" id="UP000799777"/>
    </source>
</evidence>
<dbReference type="OrthoDB" id="407298at2759"/>